<evidence type="ECO:0000313" key="3">
    <source>
        <dbReference type="Proteomes" id="UP000298213"/>
    </source>
</evidence>
<dbReference type="PANTHER" id="PTHR31435">
    <property type="entry name" value="PROTEIN NATD1"/>
    <property type="match status" value="1"/>
</dbReference>
<dbReference type="InterPro" id="IPR016181">
    <property type="entry name" value="Acyl_CoA_acyltransferase"/>
</dbReference>
<dbReference type="Pfam" id="PF14542">
    <property type="entry name" value="Acetyltransf_CG"/>
    <property type="match status" value="1"/>
</dbReference>
<sequence>MNEVQDNPAAHRFELVANGEIAIAEYRLEEDRIVFTHTMVPPALEGQGIGSRLVRGALDQVRARGLKVVPRCPFVRAYIERHEEMQDLLA</sequence>
<name>A0A4Y8ZRG0_9SPHN</name>
<organism evidence="2 3">
    <name type="scientific">Sphingomonas parva</name>
    <dbReference type="NCBI Taxonomy" id="2555898"/>
    <lineage>
        <taxon>Bacteria</taxon>
        <taxon>Pseudomonadati</taxon>
        <taxon>Pseudomonadota</taxon>
        <taxon>Alphaproteobacteria</taxon>
        <taxon>Sphingomonadales</taxon>
        <taxon>Sphingomonadaceae</taxon>
        <taxon>Sphingomonas</taxon>
    </lineage>
</organism>
<dbReference type="SUPFAM" id="SSF55729">
    <property type="entry name" value="Acyl-CoA N-acyltransferases (Nat)"/>
    <property type="match status" value="1"/>
</dbReference>
<dbReference type="Gene3D" id="3.40.630.30">
    <property type="match status" value="1"/>
</dbReference>
<dbReference type="GO" id="GO:0016740">
    <property type="term" value="F:transferase activity"/>
    <property type="evidence" value="ECO:0007669"/>
    <property type="project" value="UniProtKB-KW"/>
</dbReference>
<keyword evidence="3" id="KW-1185">Reference proteome</keyword>
<gene>
    <name evidence="2" type="ORF">E2493_13795</name>
</gene>
<protein>
    <submittedName>
        <fullName evidence="2">N-acetyltransferase</fullName>
    </submittedName>
</protein>
<dbReference type="Proteomes" id="UP000298213">
    <property type="component" value="Unassembled WGS sequence"/>
</dbReference>
<proteinExistence type="predicted"/>
<evidence type="ECO:0000313" key="2">
    <source>
        <dbReference type="EMBL" id="TFI57715.1"/>
    </source>
</evidence>
<dbReference type="PANTHER" id="PTHR31435:SF10">
    <property type="entry name" value="BSR4717 PROTEIN"/>
    <property type="match status" value="1"/>
</dbReference>
<comment type="caution">
    <text evidence="2">The sequence shown here is derived from an EMBL/GenBank/DDBJ whole genome shotgun (WGS) entry which is preliminary data.</text>
</comment>
<dbReference type="PROSITE" id="PS51729">
    <property type="entry name" value="GNAT_YJDJ"/>
    <property type="match status" value="1"/>
</dbReference>
<dbReference type="CDD" id="cd04301">
    <property type="entry name" value="NAT_SF"/>
    <property type="match status" value="1"/>
</dbReference>
<dbReference type="EMBL" id="SPDV01000027">
    <property type="protein sequence ID" value="TFI57715.1"/>
    <property type="molecule type" value="Genomic_DNA"/>
</dbReference>
<evidence type="ECO:0000259" key="1">
    <source>
        <dbReference type="PROSITE" id="PS51729"/>
    </source>
</evidence>
<keyword evidence="2" id="KW-0808">Transferase</keyword>
<dbReference type="AlphaFoldDB" id="A0A4Y8ZRG0"/>
<dbReference type="OrthoDB" id="9800945at2"/>
<reference evidence="2 3" key="1">
    <citation type="submission" date="2019-03" db="EMBL/GenBank/DDBJ databases">
        <title>Genome sequence of Sphingomonas sp. 17J27-24.</title>
        <authorList>
            <person name="Kim M."/>
            <person name="Maeng S."/>
            <person name="Sathiyaraj S."/>
        </authorList>
    </citation>
    <scope>NUCLEOTIDE SEQUENCE [LARGE SCALE GENOMIC DNA]</scope>
    <source>
        <strain evidence="2 3">17J27-24</strain>
    </source>
</reference>
<dbReference type="InterPro" id="IPR031165">
    <property type="entry name" value="GNAT_YJDJ"/>
</dbReference>
<feature type="domain" description="N-acetyltransferase" evidence="1">
    <location>
        <begin position="5"/>
        <end position="90"/>
    </location>
</feature>
<accession>A0A4Y8ZRG0</accession>
<dbReference type="InterPro" id="IPR045057">
    <property type="entry name" value="Gcn5-rel_NAT"/>
</dbReference>
<dbReference type="RefSeq" id="WP_135087755.1">
    <property type="nucleotide sequence ID" value="NZ_SPDV01000027.1"/>
</dbReference>